<gene>
    <name evidence="6" type="ORF">Tdes44962_MAKER09348</name>
</gene>
<feature type="region of interest" description="Disordered" evidence="3">
    <location>
        <begin position="576"/>
        <end position="599"/>
    </location>
</feature>
<keyword evidence="2" id="KW-1015">Disulfide bond</keyword>
<evidence type="ECO:0000256" key="1">
    <source>
        <dbReference type="ARBA" id="ARBA00022669"/>
    </source>
</evidence>
<feature type="domain" description="Chitin-binding type-1" evidence="5">
    <location>
        <begin position="260"/>
        <end position="306"/>
    </location>
</feature>
<accession>A0A9W7STL4</accession>
<organism evidence="6 7">
    <name type="scientific">Teratosphaeria destructans</name>
    <dbReference type="NCBI Taxonomy" id="418781"/>
    <lineage>
        <taxon>Eukaryota</taxon>
        <taxon>Fungi</taxon>
        <taxon>Dikarya</taxon>
        <taxon>Ascomycota</taxon>
        <taxon>Pezizomycotina</taxon>
        <taxon>Dothideomycetes</taxon>
        <taxon>Dothideomycetidae</taxon>
        <taxon>Mycosphaerellales</taxon>
        <taxon>Teratosphaeriaceae</taxon>
        <taxon>Teratosphaeria</taxon>
    </lineage>
</organism>
<keyword evidence="4" id="KW-0472">Membrane</keyword>
<sequence length="599" mass="68362">MGWRRWFFGFCTVALVYIIISGLGLKIDGDSTPLETLENAEWVDTSKYWIDRQLCRWLGLCGVMHLNSRGWTWTKAEDDDPEKLPHFSDFWRSGDEDPDAWSDEERHLRYIPQYVLDHAPYVHLFSGEEFWPSDVAEHLIHISPTLNYSIIDGMESDRNLSNLHDLDALSEGRHGRFVYLQSNDNVEEWPNWLTSRHNIPVMPDSQNHAHLEAPWPDLDQSEFPDQAWVEEHVLDDSGDVPIRAQEMSWWPPTHLLPSQDGRCGGTSGYTCKRSKFGSCCSMHGWCGKTEAYCGGYCDPLHGTCFDPLHPPPGPKPDLRRHERDFSAPYGMRKSNLGRSNAPAILIVADKGDGIVDAFWFFFYSFNLGQKVFNIRFGNHVGDWEHTMIRFKDGKPQSVFLSEHDFGDAYSWHAIEKYLPNPDGSETMLGTWSNRTAVKAAKRPVVYSAIGSHAMYATPGLHPYVLPFGLLHDQTDRGPIWDPTLNLQSYTYERVNKTLRSSVINPYSPTSWLNYAGHWGDKYYPLSDPRQYRFAGQYHYVNGPTGPKFKRLGREQICQGHGSCHIRKWLGGDHAVRELPPEEGEEDGGLPGGNSTDDKP</sequence>
<evidence type="ECO:0000313" key="6">
    <source>
        <dbReference type="EMBL" id="KAH9828377.1"/>
    </source>
</evidence>
<dbReference type="Gene3D" id="3.30.60.10">
    <property type="entry name" value="Endochitinase-like"/>
    <property type="match status" value="1"/>
</dbReference>
<dbReference type="AlphaFoldDB" id="A0A9W7STL4"/>
<dbReference type="CDD" id="cd11618">
    <property type="entry name" value="ChtBD1_1"/>
    <property type="match status" value="1"/>
</dbReference>
<dbReference type="OrthoDB" id="188042at2759"/>
<feature type="transmembrane region" description="Helical" evidence="4">
    <location>
        <begin position="7"/>
        <end position="25"/>
    </location>
</feature>
<reference evidence="6 7" key="1">
    <citation type="journal article" date="2018" name="IMA Fungus">
        <title>IMA Genome-F 10: Nine draft genome sequences of Claviceps purpurea s.lat., including C. arundinis, C. humidiphila, and C. cf. spartinae, pseudomolecules for the pitch canker pathogen Fusarium circinatum, draft genome of Davidsoniella eucalypti, Grosmannia galeiformis, Quambalaria eucalypti, and Teratosphaeria destructans.</title>
        <authorList>
            <person name="Wingfield B.D."/>
            <person name="Liu M."/>
            <person name="Nguyen H.D."/>
            <person name="Lane F.A."/>
            <person name="Morgan S.W."/>
            <person name="De Vos L."/>
            <person name="Wilken P.M."/>
            <person name="Duong T.A."/>
            <person name="Aylward J."/>
            <person name="Coetzee M.P."/>
            <person name="Dadej K."/>
            <person name="De Beer Z.W."/>
            <person name="Findlay W."/>
            <person name="Havenga M."/>
            <person name="Kolarik M."/>
            <person name="Menzies J.G."/>
            <person name="Naidoo K."/>
            <person name="Pochopski O."/>
            <person name="Shoukouhi P."/>
            <person name="Santana Q.C."/>
            <person name="Seifert K.A."/>
            <person name="Soal N."/>
            <person name="Steenkamp E.T."/>
            <person name="Tatham C.T."/>
            <person name="van der Nest M.A."/>
            <person name="Wingfield M.J."/>
        </authorList>
    </citation>
    <scope>NUCLEOTIDE SEQUENCE [LARGE SCALE GENOMIC DNA]</scope>
    <source>
        <strain evidence="6">CMW44962</strain>
    </source>
</reference>
<keyword evidence="7" id="KW-1185">Reference proteome</keyword>
<keyword evidence="4" id="KW-0812">Transmembrane</keyword>
<evidence type="ECO:0000256" key="4">
    <source>
        <dbReference type="SAM" id="Phobius"/>
    </source>
</evidence>
<proteinExistence type="predicted"/>
<protein>
    <submittedName>
        <fullName evidence="6">Carbohydrate-binding module family 18 protein</fullName>
    </submittedName>
</protein>
<dbReference type="SUPFAM" id="SSF57016">
    <property type="entry name" value="Plant lectins/antimicrobial peptides"/>
    <property type="match status" value="1"/>
</dbReference>
<evidence type="ECO:0000313" key="7">
    <source>
        <dbReference type="Proteomes" id="UP001138500"/>
    </source>
</evidence>
<dbReference type="Proteomes" id="UP001138500">
    <property type="component" value="Unassembled WGS sequence"/>
</dbReference>
<dbReference type="InterPro" id="IPR001002">
    <property type="entry name" value="Chitin-bd_1"/>
</dbReference>
<dbReference type="Pfam" id="PF06101">
    <property type="entry name" value="Vps62"/>
    <property type="match status" value="1"/>
</dbReference>
<dbReference type="EMBL" id="RIBY02001612">
    <property type="protein sequence ID" value="KAH9828377.1"/>
    <property type="molecule type" value="Genomic_DNA"/>
</dbReference>
<dbReference type="InterPro" id="IPR036861">
    <property type="entry name" value="Endochitinase-like_sf"/>
</dbReference>
<dbReference type="PROSITE" id="PS50941">
    <property type="entry name" value="CHIT_BIND_I_2"/>
    <property type="match status" value="1"/>
</dbReference>
<dbReference type="InterPro" id="IPR009291">
    <property type="entry name" value="Vps62"/>
</dbReference>
<reference evidence="6 7" key="2">
    <citation type="journal article" date="2021" name="Curr. Genet.">
        <title>Genetic response to nitrogen starvation in the aggressive Eucalyptus foliar pathogen Teratosphaeria destructans.</title>
        <authorList>
            <person name="Havenga M."/>
            <person name="Wingfield B.D."/>
            <person name="Wingfield M.J."/>
            <person name="Dreyer L.L."/>
            <person name="Roets F."/>
            <person name="Aylward J."/>
        </authorList>
    </citation>
    <scope>NUCLEOTIDE SEQUENCE [LARGE SCALE GENOMIC DNA]</scope>
    <source>
        <strain evidence="6">CMW44962</strain>
    </source>
</reference>
<dbReference type="GO" id="GO:0008061">
    <property type="term" value="F:chitin binding"/>
    <property type="evidence" value="ECO:0007669"/>
    <property type="project" value="UniProtKB-UniRule"/>
</dbReference>
<comment type="caution">
    <text evidence="6">The sequence shown here is derived from an EMBL/GenBank/DDBJ whole genome shotgun (WGS) entry which is preliminary data.</text>
</comment>
<keyword evidence="1 2" id="KW-0147">Chitin-binding</keyword>
<dbReference type="PANTHER" id="PTHR48172:SF2">
    <property type="entry name" value="VACUOLAR PROTEIN SORTING PROTEIN 62"/>
    <property type="match status" value="1"/>
</dbReference>
<keyword evidence="4" id="KW-1133">Transmembrane helix</keyword>
<evidence type="ECO:0000259" key="5">
    <source>
        <dbReference type="PROSITE" id="PS50941"/>
    </source>
</evidence>
<evidence type="ECO:0000256" key="3">
    <source>
        <dbReference type="SAM" id="MobiDB-lite"/>
    </source>
</evidence>
<comment type="caution">
    <text evidence="2">Lacks conserved residue(s) required for the propagation of feature annotation.</text>
</comment>
<name>A0A9W7STL4_9PEZI</name>
<evidence type="ECO:0000256" key="2">
    <source>
        <dbReference type="PROSITE-ProRule" id="PRU00261"/>
    </source>
</evidence>
<dbReference type="PANTHER" id="PTHR48172">
    <property type="match status" value="1"/>
</dbReference>
<feature type="disulfide bond" evidence="2">
    <location>
        <begin position="279"/>
        <end position="293"/>
    </location>
</feature>